<evidence type="ECO:0000313" key="4">
    <source>
        <dbReference type="EMBL" id="MBN1572229.1"/>
    </source>
</evidence>
<dbReference type="InterPro" id="IPR010426">
    <property type="entry name" value="MTTB_MeTrfase"/>
</dbReference>
<dbReference type="InterPro" id="IPR038601">
    <property type="entry name" value="MttB-like_sf"/>
</dbReference>
<accession>A0A9D8KCM2</accession>
<reference evidence="4" key="1">
    <citation type="journal article" date="2021" name="Environ. Microbiol.">
        <title>Genomic characterization of three novel Desulfobacterota classes expand the metabolic and phylogenetic diversity of the phylum.</title>
        <authorList>
            <person name="Murphy C.L."/>
            <person name="Biggerstaff J."/>
            <person name="Eichhorn A."/>
            <person name="Ewing E."/>
            <person name="Shahan R."/>
            <person name="Soriano D."/>
            <person name="Stewart S."/>
            <person name="VanMol K."/>
            <person name="Walker R."/>
            <person name="Walters P."/>
            <person name="Elshahed M.S."/>
            <person name="Youssef N.H."/>
        </authorList>
    </citation>
    <scope>NUCLEOTIDE SEQUENCE</scope>
    <source>
        <strain evidence="4">Zod_Metabat.24</strain>
    </source>
</reference>
<name>A0A9D8KCM2_9DELT</name>
<dbReference type="GO" id="GO:0008168">
    <property type="term" value="F:methyltransferase activity"/>
    <property type="evidence" value="ECO:0007669"/>
    <property type="project" value="UniProtKB-KW"/>
</dbReference>
<dbReference type="EMBL" id="JAFGIX010000017">
    <property type="protein sequence ID" value="MBN1572229.1"/>
    <property type="molecule type" value="Genomic_DNA"/>
</dbReference>
<dbReference type="AlphaFoldDB" id="A0A9D8KCM2"/>
<keyword evidence="2 4" id="KW-0489">Methyltransferase</keyword>
<protein>
    <submittedName>
        <fullName evidence="4">Trimethylamine methyltransferase family protein</fullName>
    </submittedName>
</protein>
<keyword evidence="3" id="KW-0808">Transferase</keyword>
<proteinExistence type="inferred from homology"/>
<evidence type="ECO:0000313" key="5">
    <source>
        <dbReference type="Proteomes" id="UP000809273"/>
    </source>
</evidence>
<dbReference type="GO" id="GO:0032259">
    <property type="term" value="P:methylation"/>
    <property type="evidence" value="ECO:0007669"/>
    <property type="project" value="UniProtKB-KW"/>
</dbReference>
<sequence length="487" mass="53920">MKSTKFQVLSEDEVKRIHGLSFELMEEVGIKVEVKKMRQMLADAGCKVDEATKIVKFPQGVVEDYLKKVPREFVVCGADPDNEWVVNPDTQIFGGLGTAIGMYDLKTGEYRPTTLKDTIDHVILFDYLDNIVSNQMDYWPHDIPMQTIHSETIRGWAENCTKSFGMGAYGVMPTTDMMEMTAIVMGGKEAIKKKHPFISIVSIQSPLSTSQIQVEGMMILAEHGQPVIPSPEAMAGTTAPASLAGLLTQHNAEILSHIVMTQVVNPGNPVLYGSVSTIAEMRRGTVYLGAVETGMISAASAQLAHHLDIPCRVVAGATESKTLDIQCGVERVRSIMLAAMSGANYITCVGTIESTTGGSHEISVVDDELIGTVKRALRGIDVDDNTLAMDVIRSVGPDGNYISERHTQQNFRKEHFIPKLASIEKRDIWEKEGKVNMIDMAREKALNILEKHKPRDIDPKLKKELDDYCEMVKNRSLDEFYAAEWEV</sequence>
<dbReference type="Proteomes" id="UP000809273">
    <property type="component" value="Unassembled WGS sequence"/>
</dbReference>
<dbReference type="GO" id="GO:0015948">
    <property type="term" value="P:methanogenesis"/>
    <property type="evidence" value="ECO:0007669"/>
    <property type="project" value="InterPro"/>
</dbReference>
<comment type="caution">
    <text evidence="4">The sequence shown here is derived from an EMBL/GenBank/DDBJ whole genome shotgun (WGS) entry which is preliminary data.</text>
</comment>
<reference evidence="4" key="2">
    <citation type="submission" date="2021-01" db="EMBL/GenBank/DDBJ databases">
        <authorList>
            <person name="Hahn C.R."/>
            <person name="Youssef N.H."/>
            <person name="Elshahed M."/>
        </authorList>
    </citation>
    <scope>NUCLEOTIDE SEQUENCE</scope>
    <source>
        <strain evidence="4">Zod_Metabat.24</strain>
    </source>
</reference>
<dbReference type="Gene3D" id="3.20.20.480">
    <property type="entry name" value="Trimethylamine methyltransferase-like"/>
    <property type="match status" value="1"/>
</dbReference>
<dbReference type="Pfam" id="PF06253">
    <property type="entry name" value="MTTB"/>
    <property type="match status" value="1"/>
</dbReference>
<gene>
    <name evidence="4" type="ORF">JW984_03415</name>
</gene>
<organism evidence="4 5">
    <name type="scientific">Candidatus Zymogenus saltonus</name>
    <dbReference type="NCBI Taxonomy" id="2844893"/>
    <lineage>
        <taxon>Bacteria</taxon>
        <taxon>Deltaproteobacteria</taxon>
        <taxon>Candidatus Zymogenia</taxon>
        <taxon>Candidatus Zymogeniales</taxon>
        <taxon>Candidatus Zymogenaceae</taxon>
        <taxon>Candidatus Zymogenus</taxon>
    </lineage>
</organism>
<evidence type="ECO:0000256" key="2">
    <source>
        <dbReference type="ARBA" id="ARBA00022603"/>
    </source>
</evidence>
<comment type="similarity">
    <text evidence="1">Belongs to the trimethylamine methyltransferase family.</text>
</comment>
<evidence type="ECO:0000256" key="1">
    <source>
        <dbReference type="ARBA" id="ARBA00007137"/>
    </source>
</evidence>
<evidence type="ECO:0000256" key="3">
    <source>
        <dbReference type="ARBA" id="ARBA00022679"/>
    </source>
</evidence>